<sequence length="124" mass="14387">MSIIFLNPNEALLWRGVLCRGQDTIPGTLGAQRRTNRRDIQVLEPVQRRAVELVRGLEHKSFEKRLREPGVFSLEKRRLRGDLLTLCNSLKGVYVSKWTKIKRENDKNPKTARILLLPTEELLN</sequence>
<dbReference type="AlphaFoldDB" id="A0A2I0TBG9"/>
<dbReference type="EMBL" id="KZ513291">
    <property type="protein sequence ID" value="PKU31137.1"/>
    <property type="molecule type" value="Genomic_DNA"/>
</dbReference>
<organism evidence="1 2">
    <name type="scientific">Limosa lapponica baueri</name>
    <dbReference type="NCBI Taxonomy" id="1758121"/>
    <lineage>
        <taxon>Eukaryota</taxon>
        <taxon>Metazoa</taxon>
        <taxon>Chordata</taxon>
        <taxon>Craniata</taxon>
        <taxon>Vertebrata</taxon>
        <taxon>Euteleostomi</taxon>
        <taxon>Archelosauria</taxon>
        <taxon>Archosauria</taxon>
        <taxon>Dinosauria</taxon>
        <taxon>Saurischia</taxon>
        <taxon>Theropoda</taxon>
        <taxon>Coelurosauria</taxon>
        <taxon>Aves</taxon>
        <taxon>Neognathae</taxon>
        <taxon>Neoaves</taxon>
        <taxon>Charadriiformes</taxon>
        <taxon>Scolopacidae</taxon>
        <taxon>Limosa</taxon>
    </lineage>
</organism>
<accession>A0A2I0TBG9</accession>
<evidence type="ECO:0000313" key="2">
    <source>
        <dbReference type="Proteomes" id="UP000233556"/>
    </source>
</evidence>
<evidence type="ECO:0008006" key="3">
    <source>
        <dbReference type="Google" id="ProtNLM"/>
    </source>
</evidence>
<gene>
    <name evidence="1" type="ORF">llap_18559</name>
</gene>
<name>A0A2I0TBG9_LIMLA</name>
<evidence type="ECO:0000313" key="1">
    <source>
        <dbReference type="EMBL" id="PKU31137.1"/>
    </source>
</evidence>
<keyword evidence="2" id="KW-1185">Reference proteome</keyword>
<dbReference type="Proteomes" id="UP000233556">
    <property type="component" value="Unassembled WGS sequence"/>
</dbReference>
<protein>
    <recommendedName>
        <fullName evidence="3">Rna-directed dna polymerase from mobile element jockey-like</fullName>
    </recommendedName>
</protein>
<reference evidence="2" key="1">
    <citation type="submission" date="2017-11" db="EMBL/GenBank/DDBJ databases">
        <authorList>
            <person name="Lima N.C."/>
            <person name="Parody-Merino A.M."/>
            <person name="Battley P.F."/>
            <person name="Fidler A.E."/>
            <person name="Prosdocimi F."/>
        </authorList>
    </citation>
    <scope>NUCLEOTIDE SEQUENCE [LARGE SCALE GENOMIC DNA]</scope>
</reference>
<reference evidence="2" key="2">
    <citation type="submission" date="2017-12" db="EMBL/GenBank/DDBJ databases">
        <title>Genome sequence of the Bar-tailed Godwit (Limosa lapponica baueri).</title>
        <authorList>
            <person name="Lima N.C.B."/>
            <person name="Parody-Merino A.M."/>
            <person name="Battley P.F."/>
            <person name="Fidler A.E."/>
            <person name="Prosdocimi F."/>
        </authorList>
    </citation>
    <scope>NUCLEOTIDE SEQUENCE [LARGE SCALE GENOMIC DNA]</scope>
</reference>
<proteinExistence type="predicted"/>